<proteinExistence type="predicted"/>
<keyword evidence="3" id="KW-1185">Reference proteome</keyword>
<feature type="transmembrane region" description="Helical" evidence="1">
    <location>
        <begin position="12"/>
        <end position="35"/>
    </location>
</feature>
<accession>A0A1H6FPW7</accession>
<keyword evidence="1" id="KW-0812">Transmembrane</keyword>
<keyword evidence="1" id="KW-0472">Membrane</keyword>
<name>A0A1H6FPW7_9EURY</name>
<dbReference type="RefSeq" id="WP_090505213.1">
    <property type="nucleotide sequence ID" value="NZ_FNWL01000001.1"/>
</dbReference>
<keyword evidence="1" id="KW-1133">Transmembrane helix</keyword>
<reference evidence="3" key="1">
    <citation type="submission" date="2016-10" db="EMBL/GenBank/DDBJ databases">
        <authorList>
            <person name="Varghese N."/>
            <person name="Submissions S."/>
        </authorList>
    </citation>
    <scope>NUCLEOTIDE SEQUENCE [LARGE SCALE GENOMIC DNA]</scope>
    <source>
        <strain evidence="3">CGMCC 1.8981</strain>
    </source>
</reference>
<evidence type="ECO:0000313" key="2">
    <source>
        <dbReference type="EMBL" id="SEH12240.1"/>
    </source>
</evidence>
<protein>
    <submittedName>
        <fullName evidence="2">Uncharacterized protein</fullName>
    </submittedName>
</protein>
<sequence length="150" mass="15930">MVTESTGRGQVILIGAITLAFIILGIVIVFNGVLFTETISAGDTSQSAATADKIELEVTHGVACAVEHAGEDTPADIEAFANQYQNTTAESGSGAVNISPENEDGWNVDSGDNLSVVISYDSTDLSYEQTRKITNEEVQDITDEQCPEEQ</sequence>
<evidence type="ECO:0000313" key="3">
    <source>
        <dbReference type="Proteomes" id="UP000199112"/>
    </source>
</evidence>
<organism evidence="2 3">
    <name type="scientific">Natronorubrum sediminis</name>
    <dbReference type="NCBI Taxonomy" id="640943"/>
    <lineage>
        <taxon>Archaea</taxon>
        <taxon>Methanobacteriati</taxon>
        <taxon>Methanobacteriota</taxon>
        <taxon>Stenosarchaea group</taxon>
        <taxon>Halobacteria</taxon>
        <taxon>Halobacteriales</taxon>
        <taxon>Natrialbaceae</taxon>
        <taxon>Natronorubrum</taxon>
    </lineage>
</organism>
<evidence type="ECO:0000256" key="1">
    <source>
        <dbReference type="SAM" id="Phobius"/>
    </source>
</evidence>
<dbReference type="AlphaFoldDB" id="A0A1H6FPW7"/>
<dbReference type="EMBL" id="FNWL01000001">
    <property type="protein sequence ID" value="SEH12240.1"/>
    <property type="molecule type" value="Genomic_DNA"/>
</dbReference>
<gene>
    <name evidence="2" type="ORF">SAMN04487967_0718</name>
</gene>
<dbReference type="Proteomes" id="UP000199112">
    <property type="component" value="Unassembled WGS sequence"/>
</dbReference>
<dbReference type="OrthoDB" id="169896at2157"/>